<sequence length="66" mass="7387">MQLTFGKNQLYTIPIHISTGFVIHNVDDELAALNTDFAAASLASGLIRRRKIEEFSVKLSVTFDVY</sequence>
<name>A0ABQ6GCI3_9BACL</name>
<organism evidence="1 2">
    <name type="scientific">Paenibacillus glycanilyticus</name>
    <dbReference type="NCBI Taxonomy" id="126569"/>
    <lineage>
        <taxon>Bacteria</taxon>
        <taxon>Bacillati</taxon>
        <taxon>Bacillota</taxon>
        <taxon>Bacilli</taxon>
        <taxon>Bacillales</taxon>
        <taxon>Paenibacillaceae</taxon>
        <taxon>Paenibacillus</taxon>
    </lineage>
</organism>
<evidence type="ECO:0000313" key="2">
    <source>
        <dbReference type="Proteomes" id="UP001157114"/>
    </source>
</evidence>
<reference evidence="1 2" key="1">
    <citation type="submission" date="2023-03" db="EMBL/GenBank/DDBJ databases">
        <title>Draft genome sequence of the bacteria which degrade cell wall of Tricholomamatutake.</title>
        <authorList>
            <person name="Konishi Y."/>
            <person name="Fukuta Y."/>
            <person name="Shirasaka N."/>
        </authorList>
    </citation>
    <scope>NUCLEOTIDE SEQUENCE [LARGE SCALE GENOMIC DNA]</scope>
    <source>
        <strain evidence="2">mu1</strain>
    </source>
</reference>
<dbReference type="EMBL" id="BSSQ01000013">
    <property type="protein sequence ID" value="GLX68639.1"/>
    <property type="molecule type" value="Genomic_DNA"/>
</dbReference>
<keyword evidence="2" id="KW-1185">Reference proteome</keyword>
<dbReference type="Proteomes" id="UP001157114">
    <property type="component" value="Unassembled WGS sequence"/>
</dbReference>
<comment type="caution">
    <text evidence="1">The sequence shown here is derived from an EMBL/GenBank/DDBJ whole genome shotgun (WGS) entry which is preliminary data.</text>
</comment>
<protein>
    <submittedName>
        <fullName evidence="1">Uncharacterized protein</fullName>
    </submittedName>
</protein>
<evidence type="ECO:0000313" key="1">
    <source>
        <dbReference type="EMBL" id="GLX68639.1"/>
    </source>
</evidence>
<proteinExistence type="predicted"/>
<accession>A0ABQ6GCI3</accession>
<gene>
    <name evidence="1" type="ORF">MU1_29840</name>
</gene>